<evidence type="ECO:0000313" key="9">
    <source>
        <dbReference type="EMBL" id="CUV30356.1"/>
    </source>
</evidence>
<evidence type="ECO:0000313" key="12">
    <source>
        <dbReference type="EMBL" id="CUV56900.1"/>
    </source>
</evidence>
<evidence type="ECO:0000313" key="13">
    <source>
        <dbReference type="EMBL" id="CUV59262.1"/>
    </source>
</evidence>
<evidence type="ECO:0000256" key="1">
    <source>
        <dbReference type="ARBA" id="ARBA00004761"/>
    </source>
</evidence>
<dbReference type="SUPFAM" id="SSF51569">
    <property type="entry name" value="Aldolase"/>
    <property type="match status" value="1"/>
</dbReference>
<dbReference type="PATRIC" id="fig|305.107.peg.2732"/>
<evidence type="ECO:0000256" key="5">
    <source>
        <dbReference type="ARBA" id="ARBA00023277"/>
    </source>
</evidence>
<dbReference type="EC" id="2.5.1.55" evidence="7"/>
<keyword evidence="7" id="KW-0808">Transferase</keyword>
<gene>
    <name evidence="11" type="primary">eda</name>
    <name evidence="14" type="ORF">LH706_24470</name>
    <name evidence="7" type="ORF">PSS4_v1_1080011</name>
    <name evidence="13" type="ORF">RD1301_v1_360007</name>
    <name evidence="6" type="ORF">RSP824_23475</name>
    <name evidence="8" type="ORF">RUN1744_v1_380035</name>
    <name evidence="9" type="ORF">RUN1985_v1_620144</name>
    <name evidence="12" type="ORF">RUN215_v1_1010011</name>
    <name evidence="10" type="ORF">TD1301_v1_960011</name>
    <name evidence="11" type="ORF">TF3108_v1_900023</name>
</gene>
<dbReference type="CDD" id="cd00452">
    <property type="entry name" value="KDPG_aldolase"/>
    <property type="match status" value="1"/>
</dbReference>
<name>A0A0K1ZSG8_RALSL</name>
<organism evidence="11">
    <name type="scientific">Ralstonia solanacearum</name>
    <name type="common">Pseudomonas solanacearum</name>
    <dbReference type="NCBI Taxonomy" id="305"/>
    <lineage>
        <taxon>Bacteria</taxon>
        <taxon>Pseudomonadati</taxon>
        <taxon>Pseudomonadota</taxon>
        <taxon>Betaproteobacteria</taxon>
        <taxon>Burkholderiales</taxon>
        <taxon>Burkholderiaceae</taxon>
        <taxon>Ralstonia</taxon>
        <taxon>Ralstonia solanacearum species complex</taxon>
    </lineage>
</organism>
<dbReference type="EC" id="4.1.3.16" evidence="11"/>
<evidence type="ECO:0000313" key="16">
    <source>
        <dbReference type="Proteomes" id="UP001164049"/>
    </source>
</evidence>
<keyword evidence="5" id="KW-0119">Carbohydrate metabolism</keyword>
<keyword evidence="14" id="KW-0614">Plasmid</keyword>
<evidence type="ECO:0000313" key="14">
    <source>
        <dbReference type="EMBL" id="UZF17129.1"/>
    </source>
</evidence>
<dbReference type="Gene3D" id="3.20.20.70">
    <property type="entry name" value="Aldolase class I"/>
    <property type="match status" value="1"/>
</dbReference>
<accession>A0A0K1ZSG8</accession>
<dbReference type="EMBL" id="CP025742">
    <property type="protein sequence ID" value="AYA49324.1"/>
    <property type="molecule type" value="Genomic_DNA"/>
</dbReference>
<sequence length="208" mass="21434">MGIDSVVQAGPVIPVLQFQSVDEGVAVCRALYAGGIRTFEITMRTPVALDVIRAVARDLGSDAIVGAGTLTRPEHFQQARDAGAVFAVSPGITPALAQAQAKSGLEWLPGIATPSELILALEFGLGTLKFFPAEAAGGIPMLKSIHGPFGDVRFCPTGGITPKTAPDYLALPNVACVGGSWMVPKDKIADGDWAGITALAAEAAALKR</sequence>
<proteinExistence type="inferred from homology"/>
<evidence type="ECO:0000256" key="3">
    <source>
        <dbReference type="ARBA" id="ARBA00011233"/>
    </source>
</evidence>
<reference evidence="6" key="2">
    <citation type="submission" date="2018-01" db="EMBL/GenBank/DDBJ databases">
        <title>Ralstonia pseudosolanacearum P824 infects blueberry.</title>
        <authorList>
            <person name="Bocsanczy A.M."/>
            <person name="Norman D.J."/>
        </authorList>
    </citation>
    <scope>NUCLEOTIDE SEQUENCE</scope>
    <source>
        <strain evidence="6">P824</strain>
    </source>
</reference>
<evidence type="ECO:0000256" key="4">
    <source>
        <dbReference type="ARBA" id="ARBA00023239"/>
    </source>
</evidence>
<comment type="subunit">
    <text evidence="3">Homotrimer.</text>
</comment>
<dbReference type="EMBL" id="LN899823">
    <property type="protein sequence ID" value="CUV23283.1"/>
    <property type="molecule type" value="Genomic_DNA"/>
</dbReference>
<dbReference type="InterPro" id="IPR000887">
    <property type="entry name" value="Aldlse_KDPG_KHG"/>
</dbReference>
<dbReference type="Proteomes" id="UP000262427">
    <property type="component" value="Chromosome MP"/>
</dbReference>
<dbReference type="InterPro" id="IPR031338">
    <property type="entry name" value="KDPG/KHG_AS_2"/>
</dbReference>
<dbReference type="EMBL" id="LN899822">
    <property type="protein sequence ID" value="CUV59262.1"/>
    <property type="molecule type" value="Genomic_DNA"/>
</dbReference>
<dbReference type="GO" id="GO:0008676">
    <property type="term" value="F:3-deoxy-8-phosphooctulonate synthase activity"/>
    <property type="evidence" value="ECO:0007669"/>
    <property type="project" value="UniProtKB-EC"/>
</dbReference>
<evidence type="ECO:0000313" key="8">
    <source>
        <dbReference type="EMBL" id="CUV23283.1"/>
    </source>
</evidence>
<comment type="pathway">
    <text evidence="1">Carbohydrate acid metabolism.</text>
</comment>
<dbReference type="PROSITE" id="PS00160">
    <property type="entry name" value="ALDOLASE_KDPG_KHG_2"/>
    <property type="match status" value="1"/>
</dbReference>
<dbReference type="PANTHER" id="PTHR30246:SF1">
    <property type="entry name" value="2-DEHYDRO-3-DEOXY-6-PHOSPHOGALACTONATE ALDOLASE-RELATED"/>
    <property type="match status" value="1"/>
</dbReference>
<dbReference type="EC" id="4.1.1.3" evidence="7"/>
<dbReference type="EMBL" id="LN899820">
    <property type="protein sequence ID" value="CUV56900.1"/>
    <property type="molecule type" value="Genomic_DNA"/>
</dbReference>
<dbReference type="EMBL" id="LN899824">
    <property type="protein sequence ID" value="CUV30356.1"/>
    <property type="molecule type" value="Genomic_DNA"/>
</dbReference>
<dbReference type="PANTHER" id="PTHR30246">
    <property type="entry name" value="2-KETO-3-DEOXY-6-PHOSPHOGLUCONATE ALDOLASE"/>
    <property type="match status" value="1"/>
</dbReference>
<dbReference type="AlphaFoldDB" id="A0A0K1ZSG8"/>
<dbReference type="EC" id="4.1.2.14" evidence="7 11"/>
<comment type="similarity">
    <text evidence="2">Belongs to the KHG/KDPG aldolase family.</text>
</comment>
<geneLocation type="plasmid" evidence="14 16">
    <name>p1</name>
</geneLocation>
<dbReference type="GO" id="GO:0008700">
    <property type="term" value="F:(R,S)-4-hydroxy-2-oxoglutarate aldolase activity"/>
    <property type="evidence" value="ECO:0007669"/>
    <property type="project" value="UniProtKB-EC"/>
</dbReference>
<evidence type="ECO:0000313" key="11">
    <source>
        <dbReference type="EMBL" id="CUV41913.1"/>
    </source>
</evidence>
<dbReference type="InterPro" id="IPR013785">
    <property type="entry name" value="Aldolase_TIM"/>
</dbReference>
<evidence type="ECO:0000256" key="2">
    <source>
        <dbReference type="ARBA" id="ARBA00006906"/>
    </source>
</evidence>
<dbReference type="NCBIfam" id="TIGR01182">
    <property type="entry name" value="eda"/>
    <property type="match status" value="1"/>
</dbReference>
<dbReference type="EMBL" id="LN899826">
    <property type="protein sequence ID" value="CUV41913.1"/>
    <property type="molecule type" value="Genomic_DNA"/>
</dbReference>
<dbReference type="GO" id="GO:0008675">
    <property type="term" value="F:2-dehydro-3-deoxy-phosphogluconate aldolase activity"/>
    <property type="evidence" value="ECO:0007669"/>
    <property type="project" value="UniProtKB-EC"/>
</dbReference>
<protein>
    <submittedName>
        <fullName evidence="6">Bifunctional 4-hydroxy-2-oxoglutarate aldolase/2-dehydro-3-deoxy-phosphogluconate aldolase</fullName>
    </submittedName>
    <submittedName>
        <fullName evidence="11">KHG/KDPG aldolase</fullName>
        <ecNumber evidence="7 11">4.1.2.14</ecNumber>
        <ecNumber evidence="11">4.1.3.16</ecNumber>
    </submittedName>
    <submittedName>
        <fullName evidence="7">Multifunctional 2-keto-3-deoxygluconate 6-phosphate aldolase and 2-keto-4-hydroxyglutarate aldolase and oxaloacetate decarboxylase</fullName>
        <ecNumber evidence="7">2.5.1.55</ecNumber>
        <ecNumber evidence="7">4.1.1.3</ecNumber>
    </submittedName>
</protein>
<dbReference type="EMBL" id="LN899821">
    <property type="protein sequence ID" value="CUV19652.1"/>
    <property type="molecule type" value="Genomic_DNA"/>
</dbReference>
<reference evidence="14" key="4">
    <citation type="submission" date="2021-10" db="EMBL/GenBank/DDBJ databases">
        <title>Complete genome sequences of five Ralstonia solancearum strains isolated from sunflower.</title>
        <authorList>
            <person name="She X."/>
            <person name="He Z."/>
        </authorList>
    </citation>
    <scope>NUCLEOTIDE SEQUENCE</scope>
    <source>
        <strain evidence="14">RS638</strain>
        <plasmid evidence="14">p1</plasmid>
    </source>
</reference>
<dbReference type="EMBL" id="LN899825">
    <property type="protein sequence ID" value="CUV34541.1"/>
    <property type="molecule type" value="Genomic_DNA"/>
</dbReference>
<dbReference type="EMBL" id="CP085044">
    <property type="protein sequence ID" value="UZF17129.1"/>
    <property type="molecule type" value="Genomic_DNA"/>
</dbReference>
<dbReference type="Pfam" id="PF01081">
    <property type="entry name" value="Aldolase"/>
    <property type="match status" value="1"/>
</dbReference>
<reference evidence="11" key="1">
    <citation type="submission" date="2015-10" db="EMBL/GenBank/DDBJ databases">
        <authorList>
            <person name="Gilbert D.G."/>
        </authorList>
    </citation>
    <scope>NUCLEOTIDE SEQUENCE</scope>
    <source>
        <strain evidence="11">Phyl III-seqv23</strain>
    </source>
</reference>
<keyword evidence="4 11" id="KW-0456">Lyase</keyword>
<evidence type="ECO:0000313" key="6">
    <source>
        <dbReference type="EMBL" id="AYA49324.1"/>
    </source>
</evidence>
<reference evidence="15" key="3">
    <citation type="submission" date="2018-01" db="EMBL/GenBank/DDBJ databases">
        <title>Raltonia solanacearum P824 infects blueberry.</title>
        <authorList>
            <person name="Bocsanczy A.M."/>
            <person name="Norman D.J."/>
        </authorList>
    </citation>
    <scope>NUCLEOTIDE SEQUENCE [LARGE SCALE GENOMIC DNA]</scope>
    <source>
        <strain evidence="15">P824</strain>
    </source>
</reference>
<evidence type="ECO:0000313" key="15">
    <source>
        <dbReference type="Proteomes" id="UP000262427"/>
    </source>
</evidence>
<dbReference type="NCBIfam" id="NF004325">
    <property type="entry name" value="PRK05718.1"/>
    <property type="match status" value="1"/>
</dbReference>
<evidence type="ECO:0000313" key="7">
    <source>
        <dbReference type="EMBL" id="CUV19652.1"/>
    </source>
</evidence>
<evidence type="ECO:0000313" key="10">
    <source>
        <dbReference type="EMBL" id="CUV34541.1"/>
    </source>
</evidence>